<feature type="domain" description="N-acetyltransferase" evidence="1">
    <location>
        <begin position="34"/>
        <end position="198"/>
    </location>
</feature>
<gene>
    <name evidence="2" type="ORF">PGH07_06180</name>
</gene>
<comment type="caution">
    <text evidence="2">The sequence shown here is derived from an EMBL/GenBank/DDBJ whole genome shotgun (WGS) entry which is preliminary data.</text>
</comment>
<dbReference type="Pfam" id="PF00583">
    <property type="entry name" value="Acetyltransf_1"/>
    <property type="match status" value="1"/>
</dbReference>
<organism evidence="2 3">
    <name type="scientific">Sulfurovum zhangzhouensis</name>
    <dbReference type="NCBI Taxonomy" id="3019067"/>
    <lineage>
        <taxon>Bacteria</taxon>
        <taxon>Pseudomonadati</taxon>
        <taxon>Campylobacterota</taxon>
        <taxon>Epsilonproteobacteria</taxon>
        <taxon>Campylobacterales</taxon>
        <taxon>Sulfurovaceae</taxon>
        <taxon>Sulfurovum</taxon>
    </lineage>
</organism>
<evidence type="ECO:0000259" key="1">
    <source>
        <dbReference type="PROSITE" id="PS51186"/>
    </source>
</evidence>
<dbReference type="InterPro" id="IPR016181">
    <property type="entry name" value="Acyl_CoA_acyltransferase"/>
</dbReference>
<dbReference type="Gene3D" id="3.40.630.30">
    <property type="match status" value="1"/>
</dbReference>
<sequence>MSTEEKIVLYSKEKQMQNIKEFSQNVMLRNGATVQIRAIRPDDKQRLLDGFHRLTGKSIYFRFLYDKHDLTEKELKYFTEVDFDHHVALVVTKEKNHQEEIVGVGRYVQYEEESPQKVAELAFAVDDAFQDLGICTLLFEHLVTIAQEKGISKLIADVLLENKNMLEIIKHSGFKFSLVIEKGVMHIEFDIAGQKLNRFYTVL</sequence>
<dbReference type="PROSITE" id="PS51186">
    <property type="entry name" value="GNAT"/>
    <property type="match status" value="1"/>
</dbReference>
<accession>A0ABT7QY49</accession>
<evidence type="ECO:0000313" key="2">
    <source>
        <dbReference type="EMBL" id="MDM5271757.1"/>
    </source>
</evidence>
<reference evidence="2" key="1">
    <citation type="submission" date="2023-01" db="EMBL/GenBank/DDBJ databases">
        <title>Sulfurovum sp. zt1-1 genome assembly.</title>
        <authorList>
            <person name="Wang J."/>
        </authorList>
    </citation>
    <scope>NUCLEOTIDE SEQUENCE</scope>
    <source>
        <strain evidence="2">Zt1-1</strain>
    </source>
</reference>
<dbReference type="CDD" id="cd04301">
    <property type="entry name" value="NAT_SF"/>
    <property type="match status" value="1"/>
</dbReference>
<name>A0ABT7QY49_9BACT</name>
<keyword evidence="3" id="KW-1185">Reference proteome</keyword>
<dbReference type="EMBL" id="JAQIBD010000002">
    <property type="protein sequence ID" value="MDM5271757.1"/>
    <property type="molecule type" value="Genomic_DNA"/>
</dbReference>
<dbReference type="SUPFAM" id="SSF55729">
    <property type="entry name" value="Acyl-CoA N-acyltransferases (Nat)"/>
    <property type="match status" value="1"/>
</dbReference>
<dbReference type="InterPro" id="IPR000182">
    <property type="entry name" value="GNAT_dom"/>
</dbReference>
<protein>
    <submittedName>
        <fullName evidence="2">GNAT family N-acetyltransferase</fullName>
    </submittedName>
</protein>
<dbReference type="Proteomes" id="UP001169069">
    <property type="component" value="Unassembled WGS sequence"/>
</dbReference>
<proteinExistence type="predicted"/>
<evidence type="ECO:0000313" key="3">
    <source>
        <dbReference type="Proteomes" id="UP001169069"/>
    </source>
</evidence>